<name>A0A1F5YJG7_9BACT</name>
<dbReference type="GO" id="GO:0009398">
    <property type="term" value="P:FMN biosynthetic process"/>
    <property type="evidence" value="ECO:0007669"/>
    <property type="project" value="TreeGrafter"/>
</dbReference>
<proteinExistence type="predicted"/>
<dbReference type="AlphaFoldDB" id="A0A1F5YJG7"/>
<keyword evidence="4" id="KW-0808">Transferase</keyword>
<dbReference type="SMART" id="SM00904">
    <property type="entry name" value="Flavokinase"/>
    <property type="match status" value="1"/>
</dbReference>
<keyword evidence="6" id="KW-0067">ATP-binding</keyword>
<comment type="catalytic activity">
    <reaction evidence="7">
        <text>riboflavin + ATP = FMN + ADP + H(+)</text>
        <dbReference type="Rhea" id="RHEA:14357"/>
        <dbReference type="ChEBI" id="CHEBI:15378"/>
        <dbReference type="ChEBI" id="CHEBI:30616"/>
        <dbReference type="ChEBI" id="CHEBI:57986"/>
        <dbReference type="ChEBI" id="CHEBI:58210"/>
        <dbReference type="ChEBI" id="CHEBI:456216"/>
        <dbReference type="EC" id="2.7.1.26"/>
    </reaction>
</comment>
<comment type="caution">
    <text evidence="9">The sequence shown here is derived from an EMBL/GenBank/DDBJ whole genome shotgun (WGS) entry which is preliminary data.</text>
</comment>
<keyword evidence="2" id="KW-0285">Flavoprotein</keyword>
<dbReference type="GO" id="GO:0009231">
    <property type="term" value="P:riboflavin biosynthetic process"/>
    <property type="evidence" value="ECO:0007669"/>
    <property type="project" value="InterPro"/>
</dbReference>
<dbReference type="PANTHER" id="PTHR22749:SF6">
    <property type="entry name" value="RIBOFLAVIN KINASE"/>
    <property type="match status" value="1"/>
</dbReference>
<dbReference type="Pfam" id="PF01687">
    <property type="entry name" value="Flavokinase"/>
    <property type="match status" value="1"/>
</dbReference>
<reference evidence="9 10" key="1">
    <citation type="journal article" date="2016" name="Nat. Commun.">
        <title>Thousands of microbial genomes shed light on interconnected biogeochemical processes in an aquifer system.</title>
        <authorList>
            <person name="Anantharaman K."/>
            <person name="Brown C.T."/>
            <person name="Hug L.A."/>
            <person name="Sharon I."/>
            <person name="Castelle C.J."/>
            <person name="Probst A.J."/>
            <person name="Thomas B.C."/>
            <person name="Singh A."/>
            <person name="Wilkins M.J."/>
            <person name="Karaoz U."/>
            <person name="Brodie E.L."/>
            <person name="Williams K.H."/>
            <person name="Hubbard S.S."/>
            <person name="Banfield J.F."/>
        </authorList>
    </citation>
    <scope>NUCLEOTIDE SEQUENCE [LARGE SCALE GENOMIC DNA]</scope>
</reference>
<dbReference type="Proteomes" id="UP000178230">
    <property type="component" value="Unassembled WGS sequence"/>
</dbReference>
<keyword evidence="3" id="KW-0288">FMN</keyword>
<organism evidence="9 10">
    <name type="scientific">Candidatus Gottesmanbacteria bacterium RBG_13_37_7</name>
    <dbReference type="NCBI Taxonomy" id="1798369"/>
    <lineage>
        <taxon>Bacteria</taxon>
        <taxon>Candidatus Gottesmaniibacteriota</taxon>
    </lineage>
</organism>
<dbReference type="EMBL" id="MFIY01000014">
    <property type="protein sequence ID" value="OGG00321.1"/>
    <property type="molecule type" value="Genomic_DNA"/>
</dbReference>
<evidence type="ECO:0000256" key="1">
    <source>
        <dbReference type="ARBA" id="ARBA00012105"/>
    </source>
</evidence>
<dbReference type="PANTHER" id="PTHR22749">
    <property type="entry name" value="RIBOFLAVIN KINASE/FMN ADENYLYLTRANSFERASE"/>
    <property type="match status" value="1"/>
</dbReference>
<evidence type="ECO:0000256" key="6">
    <source>
        <dbReference type="ARBA" id="ARBA00022840"/>
    </source>
</evidence>
<dbReference type="SUPFAM" id="SSF82114">
    <property type="entry name" value="Riboflavin kinase-like"/>
    <property type="match status" value="1"/>
</dbReference>
<dbReference type="Gene3D" id="2.40.30.30">
    <property type="entry name" value="Riboflavin kinase-like"/>
    <property type="match status" value="1"/>
</dbReference>
<dbReference type="InterPro" id="IPR023465">
    <property type="entry name" value="Riboflavin_kinase_dom_sf"/>
</dbReference>
<evidence type="ECO:0000313" key="9">
    <source>
        <dbReference type="EMBL" id="OGG00321.1"/>
    </source>
</evidence>
<dbReference type="InterPro" id="IPR023468">
    <property type="entry name" value="Riboflavin_kinase"/>
</dbReference>
<accession>A0A1F5YJG7</accession>
<sequence>MNNIWQTATVIKGRKIAQKLGFPTANLENTFGMKDEQTGVYLCEVKPDNKNYFGLLYWGPRTAFGESENILEIYIFDFSGNLYDKKVLFRILERIRPVMDFPDLSILRKQLKKDLQKARELINQKRYE</sequence>
<evidence type="ECO:0000256" key="2">
    <source>
        <dbReference type="ARBA" id="ARBA00022630"/>
    </source>
</evidence>
<dbReference type="InterPro" id="IPR015865">
    <property type="entry name" value="Riboflavin_kinase_bac/euk"/>
</dbReference>
<evidence type="ECO:0000256" key="7">
    <source>
        <dbReference type="ARBA" id="ARBA00047880"/>
    </source>
</evidence>
<protein>
    <recommendedName>
        <fullName evidence="1">riboflavin kinase</fullName>
        <ecNumber evidence="1">2.7.1.26</ecNumber>
    </recommendedName>
</protein>
<dbReference type="GO" id="GO:0008531">
    <property type="term" value="F:riboflavin kinase activity"/>
    <property type="evidence" value="ECO:0007669"/>
    <property type="project" value="UniProtKB-EC"/>
</dbReference>
<evidence type="ECO:0000256" key="4">
    <source>
        <dbReference type="ARBA" id="ARBA00022679"/>
    </source>
</evidence>
<keyword evidence="5" id="KW-0547">Nucleotide-binding</keyword>
<evidence type="ECO:0000256" key="3">
    <source>
        <dbReference type="ARBA" id="ARBA00022643"/>
    </source>
</evidence>
<gene>
    <name evidence="9" type="ORF">A2Y99_01910</name>
</gene>
<dbReference type="GO" id="GO:0005524">
    <property type="term" value="F:ATP binding"/>
    <property type="evidence" value="ECO:0007669"/>
    <property type="project" value="UniProtKB-KW"/>
</dbReference>
<evidence type="ECO:0000256" key="5">
    <source>
        <dbReference type="ARBA" id="ARBA00022741"/>
    </source>
</evidence>
<evidence type="ECO:0000313" key="10">
    <source>
        <dbReference type="Proteomes" id="UP000178230"/>
    </source>
</evidence>
<evidence type="ECO:0000259" key="8">
    <source>
        <dbReference type="SMART" id="SM00904"/>
    </source>
</evidence>
<dbReference type="EC" id="2.7.1.26" evidence="1"/>
<feature type="domain" description="Riboflavin kinase" evidence="8">
    <location>
        <begin position="1"/>
        <end position="123"/>
    </location>
</feature>